<proteinExistence type="predicted"/>
<dbReference type="EMBL" id="CACVKT020006931">
    <property type="protein sequence ID" value="CAC5404290.1"/>
    <property type="molecule type" value="Genomic_DNA"/>
</dbReference>
<evidence type="ECO:0000313" key="2">
    <source>
        <dbReference type="EMBL" id="CAC5404290.1"/>
    </source>
</evidence>
<dbReference type="Proteomes" id="UP000507470">
    <property type="component" value="Unassembled WGS sequence"/>
</dbReference>
<evidence type="ECO:0000259" key="1">
    <source>
        <dbReference type="PROSITE" id="PS51379"/>
    </source>
</evidence>
<sequence>MENRKKPGAWERSEAFTRITCSSSKCSAQLSTKRTSFKHKYVVCGSGSIISYHSANSIDIAATAASSNAAHQKAAVIVSRMIAHMPSTYCHTLASRAQVGVFTKAESMAVYPDYAYMADRPECRGICSGSCSSTCTFDGRKWSTTAGSGGRLASILDDNLLCDSQDPYRHGFNVLIHEFAHTIHGYALDGSMKSRGTRKGTSNLVQRYSKGIETVKHGKCKIYQSKVINSSKFDLETPCNNHQCSNEMAERRHIYDKDRELYNILAWVYDSNQVSQPGNLATCI</sequence>
<dbReference type="PROSITE" id="PS51379">
    <property type="entry name" value="4FE4S_FER_2"/>
    <property type="match status" value="1"/>
</dbReference>
<dbReference type="OrthoDB" id="6132182at2759"/>
<organism evidence="2 3">
    <name type="scientific">Mytilus coruscus</name>
    <name type="common">Sea mussel</name>
    <dbReference type="NCBI Taxonomy" id="42192"/>
    <lineage>
        <taxon>Eukaryota</taxon>
        <taxon>Metazoa</taxon>
        <taxon>Spiralia</taxon>
        <taxon>Lophotrochozoa</taxon>
        <taxon>Mollusca</taxon>
        <taxon>Bivalvia</taxon>
        <taxon>Autobranchia</taxon>
        <taxon>Pteriomorphia</taxon>
        <taxon>Mytilida</taxon>
        <taxon>Mytiloidea</taxon>
        <taxon>Mytilidae</taxon>
        <taxon>Mytilinae</taxon>
        <taxon>Mytilus</taxon>
    </lineage>
</organism>
<reference evidence="2 3" key="1">
    <citation type="submission" date="2020-06" db="EMBL/GenBank/DDBJ databases">
        <authorList>
            <person name="Li R."/>
            <person name="Bekaert M."/>
        </authorList>
    </citation>
    <scope>NUCLEOTIDE SEQUENCE [LARGE SCALE GENOMIC DNA]</scope>
    <source>
        <strain evidence="3">wild</strain>
    </source>
</reference>
<evidence type="ECO:0000313" key="3">
    <source>
        <dbReference type="Proteomes" id="UP000507470"/>
    </source>
</evidence>
<name>A0A6J8DB24_MYTCO</name>
<dbReference type="InterPro" id="IPR017896">
    <property type="entry name" value="4Fe4S_Fe-S-bd"/>
</dbReference>
<gene>
    <name evidence="2" type="ORF">MCOR_38099</name>
</gene>
<dbReference type="AlphaFoldDB" id="A0A6J8DB24"/>
<feature type="domain" description="4Fe-4S ferredoxin-type" evidence="1">
    <location>
        <begin position="114"/>
        <end position="145"/>
    </location>
</feature>
<protein>
    <recommendedName>
        <fullName evidence="1">4Fe-4S ferredoxin-type domain-containing protein</fullName>
    </recommendedName>
</protein>
<accession>A0A6J8DB24</accession>
<keyword evidence="3" id="KW-1185">Reference proteome</keyword>